<reference evidence="1" key="1">
    <citation type="journal article" date="2022" name="Plant J.">
        <title>Strategies of tolerance reflected in two North American maple genomes.</title>
        <authorList>
            <person name="McEvoy S.L."/>
            <person name="Sezen U.U."/>
            <person name="Trouern-Trend A."/>
            <person name="McMahon S.M."/>
            <person name="Schaberg P.G."/>
            <person name="Yang J."/>
            <person name="Wegrzyn J.L."/>
            <person name="Swenson N.G."/>
        </authorList>
    </citation>
    <scope>NUCLEOTIDE SEQUENCE</scope>
    <source>
        <strain evidence="1">91603</strain>
    </source>
</reference>
<evidence type="ECO:0000313" key="1">
    <source>
        <dbReference type="EMBL" id="KAI9186746.1"/>
    </source>
</evidence>
<dbReference type="GO" id="GO:0016020">
    <property type="term" value="C:membrane"/>
    <property type="evidence" value="ECO:0007669"/>
    <property type="project" value="InterPro"/>
</dbReference>
<dbReference type="EMBL" id="JAJSOW010000100">
    <property type="protein sequence ID" value="KAI9186746.1"/>
    <property type="molecule type" value="Genomic_DNA"/>
</dbReference>
<name>A0AAD5J7D3_ACENE</name>
<protein>
    <submittedName>
        <fullName evidence="1">Uncharacterized protein</fullName>
    </submittedName>
</protein>
<dbReference type="PANTHER" id="PTHR12224">
    <property type="entry name" value="BETA-1,4-MANNOSYL-GLYCOPROTEIN BETA-1,4-N-ACETYLGLUCOSAMINYL-TRANSFERASE"/>
    <property type="match status" value="1"/>
</dbReference>
<proteinExistence type="predicted"/>
<dbReference type="PANTHER" id="PTHR12224:SF25">
    <property type="entry name" value="BETA-1,4-N-ACETYLGLUCOSAMINYLTRANSFERASE FAMILY PROTEIN"/>
    <property type="match status" value="1"/>
</dbReference>
<dbReference type="GO" id="GO:0006044">
    <property type="term" value="P:N-acetylglucosamine metabolic process"/>
    <property type="evidence" value="ECO:0007669"/>
    <property type="project" value="TreeGrafter"/>
</dbReference>
<accession>A0AAD5J7D3</accession>
<dbReference type="Proteomes" id="UP001064489">
    <property type="component" value="Chromosome 3"/>
</dbReference>
<evidence type="ECO:0000313" key="2">
    <source>
        <dbReference type="Proteomes" id="UP001064489"/>
    </source>
</evidence>
<dbReference type="InterPro" id="IPR006813">
    <property type="entry name" value="Glyco_trans_17"/>
</dbReference>
<organism evidence="1 2">
    <name type="scientific">Acer negundo</name>
    <name type="common">Box elder</name>
    <dbReference type="NCBI Taxonomy" id="4023"/>
    <lineage>
        <taxon>Eukaryota</taxon>
        <taxon>Viridiplantae</taxon>
        <taxon>Streptophyta</taxon>
        <taxon>Embryophyta</taxon>
        <taxon>Tracheophyta</taxon>
        <taxon>Spermatophyta</taxon>
        <taxon>Magnoliopsida</taxon>
        <taxon>eudicotyledons</taxon>
        <taxon>Gunneridae</taxon>
        <taxon>Pentapetalae</taxon>
        <taxon>rosids</taxon>
        <taxon>malvids</taxon>
        <taxon>Sapindales</taxon>
        <taxon>Sapindaceae</taxon>
        <taxon>Hippocastanoideae</taxon>
        <taxon>Acereae</taxon>
        <taxon>Acer</taxon>
    </lineage>
</organism>
<sequence>MLAVPPPSLSTRKHGPRILHMLPEEYTFKEMIKKMGSIPHSDSAVHLPAYLIGNADKFSLFGLITRINYKLQWEEVKVSGGGSGCREEDTDSLQLLFETKEAKGCLQALCRHDHGGNMLDMVVHDSTSDMIIQRGDHDYEGGRSWAWIGMCMAEIWFGFYWIITQPVQLKLSFVAESKADCPRHKFRRI</sequence>
<keyword evidence="2" id="KW-1185">Reference proteome</keyword>
<dbReference type="AlphaFoldDB" id="A0AAD5J7D3"/>
<comment type="caution">
    <text evidence="1">The sequence shown here is derived from an EMBL/GenBank/DDBJ whole genome shotgun (WGS) entry which is preliminary data.</text>
</comment>
<dbReference type="Pfam" id="PF04724">
    <property type="entry name" value="Glyco_transf_17"/>
    <property type="match status" value="1"/>
</dbReference>
<gene>
    <name evidence="1" type="ORF">LWI28_020447</name>
</gene>
<reference evidence="1" key="2">
    <citation type="submission" date="2023-02" db="EMBL/GenBank/DDBJ databases">
        <authorList>
            <person name="Swenson N.G."/>
            <person name="Wegrzyn J.L."/>
            <person name="Mcevoy S.L."/>
        </authorList>
    </citation>
    <scope>NUCLEOTIDE SEQUENCE</scope>
    <source>
        <strain evidence="1">91603</strain>
        <tissue evidence="1">Leaf</tissue>
    </source>
</reference>
<dbReference type="GO" id="GO:0003830">
    <property type="term" value="F:beta-1,4-mannosylglycoprotein 4-beta-N-acetylglucosaminyltransferase activity"/>
    <property type="evidence" value="ECO:0007669"/>
    <property type="project" value="InterPro"/>
</dbReference>